<dbReference type="Pfam" id="PF22041">
    <property type="entry name" value="GST_C_7"/>
    <property type="match status" value="1"/>
</dbReference>
<dbReference type="SUPFAM" id="SSF47616">
    <property type="entry name" value="GST C-terminal domain-like"/>
    <property type="match status" value="1"/>
</dbReference>
<keyword evidence="3" id="KW-1185">Reference proteome</keyword>
<name>W9YAB4_9EURO</name>
<evidence type="ECO:0000313" key="3">
    <source>
        <dbReference type="Proteomes" id="UP000019478"/>
    </source>
</evidence>
<dbReference type="Proteomes" id="UP000019478">
    <property type="component" value="Unassembled WGS sequence"/>
</dbReference>
<dbReference type="eggNOG" id="ENOG502QQN3">
    <property type="taxonomic scope" value="Eukaryota"/>
</dbReference>
<dbReference type="Gene3D" id="1.20.1050.10">
    <property type="match status" value="1"/>
</dbReference>
<gene>
    <name evidence="2" type="ORF">A1O3_03543</name>
</gene>
<dbReference type="AlphaFoldDB" id="W9YAB4"/>
<dbReference type="Pfam" id="PF13409">
    <property type="entry name" value="GST_N_2"/>
    <property type="match status" value="1"/>
</dbReference>
<protein>
    <recommendedName>
        <fullName evidence="1">GST N-terminal domain-containing protein</fullName>
    </recommendedName>
</protein>
<dbReference type="InterPro" id="IPR036249">
    <property type="entry name" value="Thioredoxin-like_sf"/>
</dbReference>
<evidence type="ECO:0000259" key="1">
    <source>
        <dbReference type="PROSITE" id="PS50404"/>
    </source>
</evidence>
<dbReference type="SUPFAM" id="SSF52833">
    <property type="entry name" value="Thioredoxin-like"/>
    <property type="match status" value="1"/>
</dbReference>
<dbReference type="HOGENOM" id="CLU_011226_4_3_1"/>
<dbReference type="InterPro" id="IPR036282">
    <property type="entry name" value="Glutathione-S-Trfase_C_sf"/>
</dbReference>
<dbReference type="GeneID" id="19167669"/>
<comment type="caution">
    <text evidence="2">The sequence shown here is derived from an EMBL/GenBank/DDBJ whole genome shotgun (WGS) entry which is preliminary data.</text>
</comment>
<feature type="domain" description="GST N-terminal" evidence="1">
    <location>
        <begin position="9"/>
        <end position="95"/>
    </location>
</feature>
<dbReference type="InterPro" id="IPR054416">
    <property type="entry name" value="GST_UstS-like_C"/>
</dbReference>
<proteinExistence type="predicted"/>
<dbReference type="EMBL" id="AMGY01000003">
    <property type="protein sequence ID" value="EXJ86590.1"/>
    <property type="molecule type" value="Genomic_DNA"/>
</dbReference>
<sequence length="237" mass="26768">MSDEIILYDLPSRQGKAWSLNTWKTRLALNFKGLPYKTEFVEYPDLGPLLEKAGVPPNATGIKYTLPTIRLPDGRYVMESRKIADVLDAEYPEPSLRLDSPYQARIEALITALQPKIRPIFAPLIPKSYLNPVSQKYFVATREADIGMPLDKFHEGADNAFNDTKPLIKQFGDLLDEHPGGPFFLGSEVSYADFVVVGLVRMLEGIGWAEKFFALDGGQQIKRQYHAAAKWLERDSY</sequence>
<evidence type="ECO:0000313" key="2">
    <source>
        <dbReference type="EMBL" id="EXJ86590.1"/>
    </source>
</evidence>
<dbReference type="STRING" id="1182542.W9YAB4"/>
<reference evidence="2 3" key="1">
    <citation type="submission" date="2013-03" db="EMBL/GenBank/DDBJ databases">
        <title>The Genome Sequence of Capronia epimyces CBS 606.96.</title>
        <authorList>
            <consortium name="The Broad Institute Genomics Platform"/>
            <person name="Cuomo C."/>
            <person name="de Hoog S."/>
            <person name="Gorbushina A."/>
            <person name="Walker B."/>
            <person name="Young S.K."/>
            <person name="Zeng Q."/>
            <person name="Gargeya S."/>
            <person name="Fitzgerald M."/>
            <person name="Haas B."/>
            <person name="Abouelleil A."/>
            <person name="Allen A.W."/>
            <person name="Alvarado L."/>
            <person name="Arachchi H.M."/>
            <person name="Berlin A.M."/>
            <person name="Chapman S.B."/>
            <person name="Gainer-Dewar J."/>
            <person name="Goldberg J."/>
            <person name="Griggs A."/>
            <person name="Gujja S."/>
            <person name="Hansen M."/>
            <person name="Howarth C."/>
            <person name="Imamovic A."/>
            <person name="Ireland A."/>
            <person name="Larimer J."/>
            <person name="McCowan C."/>
            <person name="Murphy C."/>
            <person name="Pearson M."/>
            <person name="Poon T.W."/>
            <person name="Priest M."/>
            <person name="Roberts A."/>
            <person name="Saif S."/>
            <person name="Shea T."/>
            <person name="Sisk P."/>
            <person name="Sykes S."/>
            <person name="Wortman J."/>
            <person name="Nusbaum C."/>
            <person name="Birren B."/>
        </authorList>
    </citation>
    <scope>NUCLEOTIDE SEQUENCE [LARGE SCALE GENOMIC DNA]</scope>
    <source>
        <strain evidence="2 3">CBS 606.96</strain>
    </source>
</reference>
<dbReference type="RefSeq" id="XP_007731869.1">
    <property type="nucleotide sequence ID" value="XM_007733679.1"/>
</dbReference>
<dbReference type="OrthoDB" id="4951845at2759"/>
<dbReference type="Gene3D" id="3.40.30.10">
    <property type="entry name" value="Glutaredoxin"/>
    <property type="match status" value="1"/>
</dbReference>
<accession>W9YAB4</accession>
<dbReference type="PROSITE" id="PS50404">
    <property type="entry name" value="GST_NTER"/>
    <property type="match status" value="1"/>
</dbReference>
<organism evidence="2 3">
    <name type="scientific">Capronia epimyces CBS 606.96</name>
    <dbReference type="NCBI Taxonomy" id="1182542"/>
    <lineage>
        <taxon>Eukaryota</taxon>
        <taxon>Fungi</taxon>
        <taxon>Dikarya</taxon>
        <taxon>Ascomycota</taxon>
        <taxon>Pezizomycotina</taxon>
        <taxon>Eurotiomycetes</taxon>
        <taxon>Chaetothyriomycetidae</taxon>
        <taxon>Chaetothyriales</taxon>
        <taxon>Herpotrichiellaceae</taxon>
        <taxon>Capronia</taxon>
    </lineage>
</organism>
<dbReference type="InterPro" id="IPR004045">
    <property type="entry name" value="Glutathione_S-Trfase_N"/>
</dbReference>